<evidence type="ECO:0008006" key="11">
    <source>
        <dbReference type="Google" id="ProtNLM"/>
    </source>
</evidence>
<dbReference type="InterPro" id="IPR002657">
    <property type="entry name" value="BilAc:Na_symport/Acr3"/>
</dbReference>
<evidence type="ECO:0000256" key="8">
    <source>
        <dbReference type="SAM" id="Phobius"/>
    </source>
</evidence>
<sequence>MSSVLKSLLGIVGAVLIGILLSFSPIPGSYLKIWVSVGLIILLTGIFSRVRLGGILEAWKKGFYLRTALIGNFVFLPLLALGISFLVFDKIELTLAFFLYLLTPCTDWFLAFTKLSCGDVERNTALLPLNLVTQLIMLPFVLFFIVGRWVPIPPPTLIKVLAVYLGIPLSGSWLIKHLSLSRVAQICGKEEWLWLAIAGLFGSLGSDILSFSKILPLYLGAIALYLVFVLVVSWKVGQRIFKDISQAKALSCTMIARNSPLVLAIVVGLFPEKPLIPALIAAGPLVELPLLSIFAILVRQL</sequence>
<dbReference type="EMBL" id="LHXX01000026">
    <property type="protein sequence ID" value="KXB02080.1"/>
    <property type="molecule type" value="Genomic_DNA"/>
</dbReference>
<accession>A0A133V6K3</accession>
<dbReference type="PANTHER" id="PTHR43057">
    <property type="entry name" value="ARSENITE EFFLUX TRANSPORTER"/>
    <property type="match status" value="1"/>
</dbReference>
<name>A0A133V6K3_9EURY</name>
<feature type="transmembrane region" description="Helical" evidence="8">
    <location>
        <begin position="276"/>
        <end position="298"/>
    </location>
</feature>
<evidence type="ECO:0000256" key="5">
    <source>
        <dbReference type="ARBA" id="ARBA00022692"/>
    </source>
</evidence>
<dbReference type="GO" id="GO:0015105">
    <property type="term" value="F:arsenite transmembrane transporter activity"/>
    <property type="evidence" value="ECO:0007669"/>
    <property type="project" value="TreeGrafter"/>
</dbReference>
<reference evidence="9 10" key="1">
    <citation type="journal article" date="2016" name="Sci. Rep.">
        <title>Metabolic traits of an uncultured archaeal lineage -MSBL1- from brine pools of the Red Sea.</title>
        <authorList>
            <person name="Mwirichia R."/>
            <person name="Alam I."/>
            <person name="Rashid M."/>
            <person name="Vinu M."/>
            <person name="Ba-Alawi W."/>
            <person name="Anthony Kamau A."/>
            <person name="Kamanda Ngugi D."/>
            <person name="Goker M."/>
            <person name="Klenk H.P."/>
            <person name="Bajic V."/>
            <person name="Stingl U."/>
        </authorList>
    </citation>
    <scope>NUCLEOTIDE SEQUENCE [LARGE SCALE GENOMIC DNA]</scope>
    <source>
        <strain evidence="9">SCGC-AAA261D19</strain>
    </source>
</reference>
<dbReference type="GO" id="GO:0015297">
    <property type="term" value="F:antiporter activity"/>
    <property type="evidence" value="ECO:0007669"/>
    <property type="project" value="InterPro"/>
</dbReference>
<keyword evidence="10" id="KW-1185">Reference proteome</keyword>
<feature type="transmembrane region" description="Helical" evidence="8">
    <location>
        <begin position="64"/>
        <end position="87"/>
    </location>
</feature>
<feature type="transmembrane region" description="Helical" evidence="8">
    <location>
        <begin position="33"/>
        <end position="52"/>
    </location>
</feature>
<evidence type="ECO:0000256" key="4">
    <source>
        <dbReference type="ARBA" id="ARBA00022475"/>
    </source>
</evidence>
<dbReference type="Proteomes" id="UP000070400">
    <property type="component" value="Unassembled WGS sequence"/>
</dbReference>
<dbReference type="Gene3D" id="1.20.1530.20">
    <property type="match status" value="1"/>
</dbReference>
<gene>
    <name evidence="9" type="ORF">AKJ43_02515</name>
</gene>
<dbReference type="GO" id="GO:0005886">
    <property type="term" value="C:plasma membrane"/>
    <property type="evidence" value="ECO:0007669"/>
    <property type="project" value="UniProtKB-SubCell"/>
</dbReference>
<evidence type="ECO:0000313" key="9">
    <source>
        <dbReference type="EMBL" id="KXB02080.1"/>
    </source>
</evidence>
<feature type="transmembrane region" description="Helical" evidence="8">
    <location>
        <begin position="192"/>
        <end position="211"/>
    </location>
</feature>
<feature type="transmembrane region" description="Helical" evidence="8">
    <location>
        <begin position="249"/>
        <end position="270"/>
    </location>
</feature>
<feature type="transmembrane region" description="Helical" evidence="8">
    <location>
        <begin position="93"/>
        <end position="113"/>
    </location>
</feature>
<comment type="subcellular location">
    <subcellularLocation>
        <location evidence="1">Cell membrane</location>
        <topology evidence="1">Multi-pass membrane protein</topology>
    </subcellularLocation>
</comment>
<evidence type="ECO:0000256" key="3">
    <source>
        <dbReference type="ARBA" id="ARBA00022448"/>
    </source>
</evidence>
<keyword evidence="7 8" id="KW-0472">Membrane</keyword>
<organism evidence="9 10">
    <name type="scientific">candidate division MSBL1 archaeon SCGC-AAA261D19</name>
    <dbReference type="NCBI Taxonomy" id="1698273"/>
    <lineage>
        <taxon>Archaea</taxon>
        <taxon>Methanobacteriati</taxon>
        <taxon>Methanobacteriota</taxon>
        <taxon>candidate division MSBL1</taxon>
    </lineage>
</organism>
<evidence type="ECO:0000256" key="1">
    <source>
        <dbReference type="ARBA" id="ARBA00004651"/>
    </source>
</evidence>
<evidence type="ECO:0000313" key="10">
    <source>
        <dbReference type="Proteomes" id="UP000070400"/>
    </source>
</evidence>
<evidence type="ECO:0000256" key="6">
    <source>
        <dbReference type="ARBA" id="ARBA00022989"/>
    </source>
</evidence>
<dbReference type="GO" id="GO:0015104">
    <property type="term" value="F:antimonite transmembrane transporter activity"/>
    <property type="evidence" value="ECO:0007669"/>
    <property type="project" value="TreeGrafter"/>
</dbReference>
<evidence type="ECO:0000256" key="7">
    <source>
        <dbReference type="ARBA" id="ARBA00023136"/>
    </source>
</evidence>
<dbReference type="AlphaFoldDB" id="A0A133V6K3"/>
<keyword evidence="5 8" id="KW-0812">Transmembrane</keyword>
<feature type="transmembrane region" description="Helical" evidence="8">
    <location>
        <begin position="217"/>
        <end position="237"/>
    </location>
</feature>
<evidence type="ECO:0000256" key="2">
    <source>
        <dbReference type="ARBA" id="ARBA00010110"/>
    </source>
</evidence>
<keyword evidence="6 8" id="KW-1133">Transmembrane helix</keyword>
<keyword evidence="4" id="KW-1003">Cell membrane</keyword>
<comment type="similarity">
    <text evidence="2">Belongs to the arsenical resistance-3 (ACR3) (TC 2.A.59) family.</text>
</comment>
<dbReference type="InterPro" id="IPR038770">
    <property type="entry name" value="Na+/solute_symporter_sf"/>
</dbReference>
<protein>
    <recommendedName>
        <fullName evidence="11">Arsenic resistance protein</fullName>
    </recommendedName>
</protein>
<keyword evidence="3" id="KW-0813">Transport</keyword>
<feature type="transmembrane region" description="Helical" evidence="8">
    <location>
        <begin position="7"/>
        <end position="27"/>
    </location>
</feature>
<dbReference type="InterPro" id="IPR004706">
    <property type="entry name" value="Arsenical-R_Acr3"/>
</dbReference>
<dbReference type="PANTHER" id="PTHR43057:SF1">
    <property type="entry name" value="ARSENICAL-RESISTANCE PROTEIN 3"/>
    <property type="match status" value="1"/>
</dbReference>
<proteinExistence type="inferred from homology"/>
<feature type="transmembrane region" description="Helical" evidence="8">
    <location>
        <begin position="158"/>
        <end position="180"/>
    </location>
</feature>
<feature type="transmembrane region" description="Helical" evidence="8">
    <location>
        <begin position="125"/>
        <end position="146"/>
    </location>
</feature>
<comment type="caution">
    <text evidence="9">The sequence shown here is derived from an EMBL/GenBank/DDBJ whole genome shotgun (WGS) entry which is preliminary data.</text>
</comment>
<dbReference type="Pfam" id="PF01758">
    <property type="entry name" value="SBF"/>
    <property type="match status" value="1"/>
</dbReference>